<accession>X1JDB5</accession>
<sequence length="132" mass="16000">MINRELTEKIVEFIKKVLENNEGKFRSNAKEQREDFYKKVAKNGISCDLLIEKFGKFEEKRLKSYLNEYLERLEIEIEKNPKRYRNIDFKLFIIELERPFNRLFVDSKKFLIEKGQEFKVRESVVDRTIGIV</sequence>
<protein>
    <submittedName>
        <fullName evidence="1">Uncharacterized protein</fullName>
    </submittedName>
</protein>
<gene>
    <name evidence="1" type="ORF">S03H2_48851</name>
</gene>
<comment type="caution">
    <text evidence="1">The sequence shown here is derived from an EMBL/GenBank/DDBJ whole genome shotgun (WGS) entry which is preliminary data.</text>
</comment>
<proteinExistence type="predicted"/>
<organism evidence="1">
    <name type="scientific">marine sediment metagenome</name>
    <dbReference type="NCBI Taxonomy" id="412755"/>
    <lineage>
        <taxon>unclassified sequences</taxon>
        <taxon>metagenomes</taxon>
        <taxon>ecological metagenomes</taxon>
    </lineage>
</organism>
<name>X1JDB5_9ZZZZ</name>
<reference evidence="1" key="1">
    <citation type="journal article" date="2014" name="Front. Microbiol.">
        <title>High frequency of phylogenetically diverse reductive dehalogenase-homologous genes in deep subseafloor sedimentary metagenomes.</title>
        <authorList>
            <person name="Kawai M."/>
            <person name="Futagami T."/>
            <person name="Toyoda A."/>
            <person name="Takaki Y."/>
            <person name="Nishi S."/>
            <person name="Hori S."/>
            <person name="Arai W."/>
            <person name="Tsubouchi T."/>
            <person name="Morono Y."/>
            <person name="Uchiyama I."/>
            <person name="Ito T."/>
            <person name="Fujiyama A."/>
            <person name="Inagaki F."/>
            <person name="Takami H."/>
        </authorList>
    </citation>
    <scope>NUCLEOTIDE SEQUENCE</scope>
    <source>
        <strain evidence="1">Expedition CK06-06</strain>
    </source>
</reference>
<evidence type="ECO:0000313" key="1">
    <source>
        <dbReference type="EMBL" id="GAH67763.1"/>
    </source>
</evidence>
<dbReference type="EMBL" id="BARU01030833">
    <property type="protein sequence ID" value="GAH67763.1"/>
    <property type="molecule type" value="Genomic_DNA"/>
</dbReference>
<feature type="non-terminal residue" evidence="1">
    <location>
        <position position="132"/>
    </location>
</feature>
<dbReference type="AlphaFoldDB" id="X1JDB5"/>